<protein>
    <submittedName>
        <fullName evidence="1">Uncharacterized protein</fullName>
    </submittedName>
</protein>
<name>A0A6A5YVE9_9PLEO</name>
<reference evidence="1" key="1">
    <citation type="journal article" date="2020" name="Stud. Mycol.">
        <title>101 Dothideomycetes genomes: a test case for predicting lifestyles and emergence of pathogens.</title>
        <authorList>
            <person name="Haridas S."/>
            <person name="Albert R."/>
            <person name="Binder M."/>
            <person name="Bloem J."/>
            <person name="Labutti K."/>
            <person name="Salamov A."/>
            <person name="Andreopoulos B."/>
            <person name="Baker S."/>
            <person name="Barry K."/>
            <person name="Bills G."/>
            <person name="Bluhm B."/>
            <person name="Cannon C."/>
            <person name="Castanera R."/>
            <person name="Culley D."/>
            <person name="Daum C."/>
            <person name="Ezra D."/>
            <person name="Gonzalez J."/>
            <person name="Henrissat B."/>
            <person name="Kuo A."/>
            <person name="Liang C."/>
            <person name="Lipzen A."/>
            <person name="Lutzoni F."/>
            <person name="Magnuson J."/>
            <person name="Mondo S."/>
            <person name="Nolan M."/>
            <person name="Ohm R."/>
            <person name="Pangilinan J."/>
            <person name="Park H.-J."/>
            <person name="Ramirez L."/>
            <person name="Alfaro M."/>
            <person name="Sun H."/>
            <person name="Tritt A."/>
            <person name="Yoshinaga Y."/>
            <person name="Zwiers L.-H."/>
            <person name="Turgeon B."/>
            <person name="Goodwin S."/>
            <person name="Spatafora J."/>
            <person name="Crous P."/>
            <person name="Grigoriev I."/>
        </authorList>
    </citation>
    <scope>NUCLEOTIDE SEQUENCE</scope>
    <source>
        <strain evidence="1">CBS 627.86</strain>
    </source>
</reference>
<keyword evidence="2" id="KW-1185">Reference proteome</keyword>
<organism evidence="1 2">
    <name type="scientific">Lophiotrema nucula</name>
    <dbReference type="NCBI Taxonomy" id="690887"/>
    <lineage>
        <taxon>Eukaryota</taxon>
        <taxon>Fungi</taxon>
        <taxon>Dikarya</taxon>
        <taxon>Ascomycota</taxon>
        <taxon>Pezizomycotina</taxon>
        <taxon>Dothideomycetes</taxon>
        <taxon>Pleosporomycetidae</taxon>
        <taxon>Pleosporales</taxon>
        <taxon>Lophiotremataceae</taxon>
        <taxon>Lophiotrema</taxon>
    </lineage>
</organism>
<dbReference type="Proteomes" id="UP000799770">
    <property type="component" value="Unassembled WGS sequence"/>
</dbReference>
<gene>
    <name evidence="1" type="ORF">BDV96DRAFT_220290</name>
</gene>
<evidence type="ECO:0000313" key="1">
    <source>
        <dbReference type="EMBL" id="KAF2110058.1"/>
    </source>
</evidence>
<sequence length="189" mass="21508">MQYRRQVVNKATQPLSVHGQLWSFRYREGMSGHRCFSPTSCSSRSSDRGPQEGHCGPVSIKRTALTEMLLPLALYLKPRSHEVSHQFVEAVQAGNTTTWHFVSDAEALLACCMKLSRRNRAATETPPLDFASRYRFILEACLRSFHVVSCLRRHIRLILRLPLLCFPRSYSTAKSIPVRGRSHATHQTV</sequence>
<dbReference type="AlphaFoldDB" id="A0A6A5YVE9"/>
<evidence type="ECO:0000313" key="2">
    <source>
        <dbReference type="Proteomes" id="UP000799770"/>
    </source>
</evidence>
<proteinExistence type="predicted"/>
<dbReference type="EMBL" id="ML977339">
    <property type="protein sequence ID" value="KAF2110058.1"/>
    <property type="molecule type" value="Genomic_DNA"/>
</dbReference>
<accession>A0A6A5YVE9</accession>